<dbReference type="GO" id="GO:0006508">
    <property type="term" value="P:proteolysis"/>
    <property type="evidence" value="ECO:0007669"/>
    <property type="project" value="InterPro"/>
</dbReference>
<dbReference type="AlphaFoldDB" id="A0AA96WRC0"/>
<name>A0AA96WRC0_LEPBY</name>
<comment type="similarity">
    <text evidence="1">Belongs to the peptidase S13 family.</text>
</comment>
<evidence type="ECO:0000313" key="3">
    <source>
        <dbReference type="EMBL" id="WNZ44430.1"/>
    </source>
</evidence>
<dbReference type="Gene3D" id="3.50.80.20">
    <property type="entry name" value="D-Ala-D-Ala carboxypeptidase C, peptidase S13"/>
    <property type="match status" value="1"/>
</dbReference>
<dbReference type="Pfam" id="PF02113">
    <property type="entry name" value="Peptidase_S13"/>
    <property type="match status" value="1"/>
</dbReference>
<dbReference type="PRINTS" id="PR00922">
    <property type="entry name" value="DADACBPTASE3"/>
</dbReference>
<protein>
    <submittedName>
        <fullName evidence="3">D-alanyl-D-alanine carboxypeptidase/D-alanyl-D-alanine-endopeptidase</fullName>
        <ecNumber evidence="3">3.4.16.4</ecNumber>
    </submittedName>
</protein>
<keyword evidence="3" id="KW-0121">Carboxypeptidase</keyword>
<dbReference type="GO" id="GO:0009002">
    <property type="term" value="F:serine-type D-Ala-D-Ala carboxypeptidase activity"/>
    <property type="evidence" value="ECO:0007669"/>
    <property type="project" value="UniProtKB-EC"/>
</dbReference>
<dbReference type="PANTHER" id="PTHR30023:SF0">
    <property type="entry name" value="PENICILLIN-SENSITIVE CARBOXYPEPTIDASE A"/>
    <property type="match status" value="1"/>
</dbReference>
<dbReference type="InterPro" id="IPR012338">
    <property type="entry name" value="Beta-lactam/transpept-like"/>
</dbReference>
<evidence type="ECO:0000256" key="1">
    <source>
        <dbReference type="ARBA" id="ARBA00006096"/>
    </source>
</evidence>
<reference evidence="3" key="2">
    <citation type="submission" date="2023-07" db="EMBL/GenBank/DDBJ databases">
        <authorList>
            <person name="Bai X.-H."/>
            <person name="Wang H.-H."/>
            <person name="Wang J."/>
            <person name="Ma M.-Y."/>
            <person name="Hu H.-H."/>
            <person name="Song Z.-L."/>
            <person name="Ma H.-G."/>
            <person name="Fan Y."/>
            <person name="Du C.-Y."/>
            <person name="Xu J.-C."/>
        </authorList>
    </citation>
    <scope>NUCLEOTIDE SEQUENCE</scope>
    <source>
        <strain evidence="3">CZ1</strain>
    </source>
</reference>
<dbReference type="InterPro" id="IPR000667">
    <property type="entry name" value="Peptidase_S13"/>
</dbReference>
<sequence length="485" mass="53867">MTVFSQRLIISLLGWFFLGLTGFTTSLRAESGAVCSQQLTPQIDAIVNRPEFARSRFGIMIQTLDSRQTLYRRDADRFFIPASNMKLFTTAIALKEFSPNFRIRTSVYGTPTANGWRLRLVGRGDPSLSDQQLKEMVQQLKRRGIQRIAELTIEDSYFGQDSLISSWAVGDIQAPYAVPVNSLILNQNSLGFQVIPQAVGQPLQLKWDDPTQAQYWQVDNRSRTVETKTKEFLQIQRDLSQSILKVEGQLQVGAKPDLWAIAVPNPNQYFLRQLVRFLQEEKISVARSQISDQAMRPFGIEVAGIDSPPLSELVKETNTNSNNLFAEALLRTIGAKNPQAEGRTVLEKGLATVAVRLSRLGIESNEIELEDAAGLSRKNWSTPAAFVKLLQVMLQQPEAKYFRESLAIGGETGTLAGRFQDHPARGITQAKTGTLTGATALSGYITPPRYSPIAFSIIINNAQDFTAQRTAISEIVAILARLKSC</sequence>
<dbReference type="EC" id="3.4.16.4" evidence="3"/>
<keyword evidence="2 3" id="KW-0378">Hydrolase</keyword>
<organism evidence="3">
    <name type="scientific">Leptolyngbya boryana CZ1</name>
    <dbReference type="NCBI Taxonomy" id="3060204"/>
    <lineage>
        <taxon>Bacteria</taxon>
        <taxon>Bacillati</taxon>
        <taxon>Cyanobacteriota</taxon>
        <taxon>Cyanophyceae</taxon>
        <taxon>Leptolyngbyales</taxon>
        <taxon>Leptolyngbyaceae</taxon>
        <taxon>Leptolyngbya group</taxon>
        <taxon>Leptolyngbya</taxon>
    </lineage>
</organism>
<dbReference type="Gene3D" id="3.40.710.10">
    <property type="entry name" value="DD-peptidase/beta-lactamase superfamily"/>
    <property type="match status" value="2"/>
</dbReference>
<proteinExistence type="inferred from homology"/>
<dbReference type="SUPFAM" id="SSF56601">
    <property type="entry name" value="beta-lactamase/transpeptidase-like"/>
    <property type="match status" value="1"/>
</dbReference>
<dbReference type="PANTHER" id="PTHR30023">
    <property type="entry name" value="D-ALANYL-D-ALANINE CARBOXYPEPTIDASE"/>
    <property type="match status" value="1"/>
</dbReference>
<dbReference type="EMBL" id="CP130144">
    <property type="protein sequence ID" value="WNZ44430.1"/>
    <property type="molecule type" value="Genomic_DNA"/>
</dbReference>
<evidence type="ECO:0000256" key="2">
    <source>
        <dbReference type="ARBA" id="ARBA00022801"/>
    </source>
</evidence>
<dbReference type="NCBIfam" id="TIGR00666">
    <property type="entry name" value="PBP4"/>
    <property type="match status" value="1"/>
</dbReference>
<reference evidence="3" key="1">
    <citation type="journal article" date="2023" name="Plants (Basel)">
        <title>Genomic Analysis of Leptolyngbya boryana CZ1 Reveals Efficient Carbon Fixation Modules.</title>
        <authorList>
            <person name="Bai X."/>
            <person name="Wang H."/>
            <person name="Cheng W."/>
            <person name="Wang J."/>
            <person name="Ma M."/>
            <person name="Hu H."/>
            <person name="Song Z."/>
            <person name="Ma H."/>
            <person name="Fan Y."/>
            <person name="Du C."/>
            <person name="Xu J."/>
        </authorList>
    </citation>
    <scope>NUCLEOTIDE SEQUENCE</scope>
    <source>
        <strain evidence="3">CZ1</strain>
    </source>
</reference>
<keyword evidence="3" id="KW-0645">Protease</keyword>
<gene>
    <name evidence="3" type="primary">dacB</name>
    <name evidence="3" type="ORF">Q2T42_21750</name>
</gene>
<accession>A0AA96WRC0</accession>
<dbReference type="GO" id="GO:0000270">
    <property type="term" value="P:peptidoglycan metabolic process"/>
    <property type="evidence" value="ECO:0007669"/>
    <property type="project" value="TreeGrafter"/>
</dbReference>
<dbReference type="RefSeq" id="WP_316426529.1">
    <property type="nucleotide sequence ID" value="NZ_CP130144.1"/>
</dbReference>